<dbReference type="InterPro" id="IPR016197">
    <property type="entry name" value="Chromo-like_dom_sf"/>
</dbReference>
<sequence>MQKVNIMKANSPVERGSNKTFEDLFENLAVEMESSRSEAFEDAFEYLQMETESSNSEVFEDAHKYLPEEIESSSSEVFEDAFEYLPVEPESSRAEPSRPVDALYVRGGKLGSGNDGSVYEATRKSDGHIVAIKFLMEHRYPNRKELAPAPPPPRIVDGGPAYTVRRILDSRPRGRGTQYLVDWEGYGPEERSWVPGRFILDPTLIQDYRRRVSSAPEIESFHEDNSFETEDPAAPPATARAVVQATTQVTSAPQDPTIEPAAALRLQGRRPSRAAAAHTSRRRITPSPPPSRHQPSSPASSYASALSSAPAKGKWTVAGLR</sequence>
<dbReference type="InterPro" id="IPR000953">
    <property type="entry name" value="Chromo/chromo_shadow_dom"/>
</dbReference>
<feature type="compositionally biased region" description="Low complexity" evidence="2">
    <location>
        <begin position="293"/>
        <end position="311"/>
    </location>
</feature>
<evidence type="ECO:0000313" key="4">
    <source>
        <dbReference type="EMBL" id="RXN34213.1"/>
    </source>
</evidence>
<evidence type="ECO:0000256" key="1">
    <source>
        <dbReference type="ARBA" id="ARBA00004123"/>
    </source>
</evidence>
<dbReference type="Proteomes" id="UP000290572">
    <property type="component" value="Unassembled WGS sequence"/>
</dbReference>
<dbReference type="InterPro" id="IPR023780">
    <property type="entry name" value="Chromo_domain"/>
</dbReference>
<keyword evidence="5" id="KW-1185">Reference proteome</keyword>
<dbReference type="PROSITE" id="PS50013">
    <property type="entry name" value="CHROMO_2"/>
    <property type="match status" value="1"/>
</dbReference>
<dbReference type="SUPFAM" id="SSF54160">
    <property type="entry name" value="Chromo domain-like"/>
    <property type="match status" value="1"/>
</dbReference>
<dbReference type="Gene3D" id="2.40.50.40">
    <property type="match status" value="1"/>
</dbReference>
<feature type="domain" description="Chromo" evidence="3">
    <location>
        <begin position="162"/>
        <end position="220"/>
    </location>
</feature>
<dbReference type="EMBL" id="QBIY01011204">
    <property type="protein sequence ID" value="RXN34213.1"/>
    <property type="molecule type" value="Genomic_DNA"/>
</dbReference>
<dbReference type="STRING" id="84645.A0A498NQN0"/>
<accession>A0A498NQN0</accession>
<gene>
    <name evidence="4" type="ORF">ROHU_036004</name>
</gene>
<dbReference type="InterPro" id="IPR011009">
    <property type="entry name" value="Kinase-like_dom_sf"/>
</dbReference>
<comment type="subcellular location">
    <subcellularLocation>
        <location evidence="1">Nucleus</location>
    </subcellularLocation>
</comment>
<comment type="caution">
    <text evidence="4">The sequence shown here is derived from an EMBL/GenBank/DDBJ whole genome shotgun (WGS) entry which is preliminary data.</text>
</comment>
<organism evidence="4 5">
    <name type="scientific">Labeo rohita</name>
    <name type="common">Indian major carp</name>
    <name type="synonym">Cyprinus rohita</name>
    <dbReference type="NCBI Taxonomy" id="84645"/>
    <lineage>
        <taxon>Eukaryota</taxon>
        <taxon>Metazoa</taxon>
        <taxon>Chordata</taxon>
        <taxon>Craniata</taxon>
        <taxon>Vertebrata</taxon>
        <taxon>Euteleostomi</taxon>
        <taxon>Actinopterygii</taxon>
        <taxon>Neopterygii</taxon>
        <taxon>Teleostei</taxon>
        <taxon>Ostariophysi</taxon>
        <taxon>Cypriniformes</taxon>
        <taxon>Cyprinidae</taxon>
        <taxon>Labeoninae</taxon>
        <taxon>Labeonini</taxon>
        <taxon>Labeo</taxon>
    </lineage>
</organism>
<dbReference type="Pfam" id="PF00385">
    <property type="entry name" value="Chromo"/>
    <property type="match status" value="1"/>
</dbReference>
<feature type="region of interest" description="Disordered" evidence="2">
    <location>
        <begin position="267"/>
        <end position="321"/>
    </location>
</feature>
<dbReference type="Gene3D" id="3.30.200.20">
    <property type="entry name" value="Phosphorylase Kinase, domain 1"/>
    <property type="match status" value="1"/>
</dbReference>
<evidence type="ECO:0000259" key="3">
    <source>
        <dbReference type="PROSITE" id="PS50013"/>
    </source>
</evidence>
<reference evidence="4 5" key="1">
    <citation type="submission" date="2018-03" db="EMBL/GenBank/DDBJ databases">
        <title>Draft genome sequence of Rohu Carp (Labeo rohita).</title>
        <authorList>
            <person name="Das P."/>
            <person name="Kushwaha B."/>
            <person name="Joshi C.G."/>
            <person name="Kumar D."/>
            <person name="Nagpure N.S."/>
            <person name="Sahoo L."/>
            <person name="Das S.P."/>
            <person name="Bit A."/>
            <person name="Patnaik S."/>
            <person name="Meher P.K."/>
            <person name="Jayasankar P."/>
            <person name="Koringa P.G."/>
            <person name="Patel N.V."/>
            <person name="Hinsu A.T."/>
            <person name="Kumar R."/>
            <person name="Pandey M."/>
            <person name="Agarwal S."/>
            <person name="Srivastava S."/>
            <person name="Singh M."/>
            <person name="Iquebal M.A."/>
            <person name="Jaiswal S."/>
            <person name="Angadi U.B."/>
            <person name="Kumar N."/>
            <person name="Raza M."/>
            <person name="Shah T.M."/>
            <person name="Rai A."/>
            <person name="Jena J.K."/>
        </authorList>
    </citation>
    <scope>NUCLEOTIDE SEQUENCE [LARGE SCALE GENOMIC DNA]</scope>
    <source>
        <strain evidence="4">DASCIFA01</strain>
        <tissue evidence="4">Testis</tissue>
    </source>
</reference>
<evidence type="ECO:0000256" key="2">
    <source>
        <dbReference type="SAM" id="MobiDB-lite"/>
    </source>
</evidence>
<dbReference type="GO" id="GO:0005634">
    <property type="term" value="C:nucleus"/>
    <property type="evidence" value="ECO:0007669"/>
    <property type="project" value="UniProtKB-SubCell"/>
</dbReference>
<dbReference type="SMART" id="SM00298">
    <property type="entry name" value="CHROMO"/>
    <property type="match status" value="1"/>
</dbReference>
<dbReference type="AlphaFoldDB" id="A0A498NQN0"/>
<protein>
    <submittedName>
        <fullName evidence="4">P2Y purinoceptor 12-like protein</fullName>
    </submittedName>
</protein>
<evidence type="ECO:0000313" key="5">
    <source>
        <dbReference type="Proteomes" id="UP000290572"/>
    </source>
</evidence>
<proteinExistence type="predicted"/>
<dbReference type="SUPFAM" id="SSF56112">
    <property type="entry name" value="Protein kinase-like (PK-like)"/>
    <property type="match status" value="1"/>
</dbReference>
<name>A0A498NQN0_LABRO</name>